<dbReference type="InterPro" id="IPR029065">
    <property type="entry name" value="Enolase_C-like"/>
</dbReference>
<feature type="domain" description="Mandelate racemase/muconate lactonizing enzyme C-terminal" evidence="1">
    <location>
        <begin position="144"/>
        <end position="246"/>
    </location>
</feature>
<dbReference type="EMBL" id="FXXQ01000017">
    <property type="protein sequence ID" value="SMX25450.1"/>
    <property type="molecule type" value="Genomic_DNA"/>
</dbReference>
<gene>
    <name evidence="2" type="primary">rhmD_3</name>
    <name evidence="2" type="ORF">BOA8489_03593</name>
</gene>
<dbReference type="SUPFAM" id="SSF51604">
    <property type="entry name" value="Enolase C-terminal domain-like"/>
    <property type="match status" value="1"/>
</dbReference>
<accession>A0A238J668</accession>
<dbReference type="InterPro" id="IPR013342">
    <property type="entry name" value="Mandelate_racemase_C"/>
</dbReference>
<sequence length="392" mass="41410">MKIEAVDFFYLSMPEVTTAADGSQDALLVRVAAGGFVGWGECEASPLPSIAAFVCPMSHSACRPVAASVLGAKLDEPMDIAAISSRVAYDSMDLLQATHTLSGIEMAMWDLLAKTREEPVWQMLGYRTTEPKIPYASMLFGDTPQDTLERGQKARADGFSAVKFGWGPIGTGNVRSDADQFAAAREGIGGDAHLMIDVGQIFGEDVVNAAQRLPALEAASATWFEEPFSGSAYEAYAALSARGSNVGIAGGEAAHSVAMARHLMDFGKVGFVQIDCGRIGGIGPAFEVARMAQTRNVTYVNHTFTTHLALSASLQPYAGLAEHRICEFPAHPSALAEAVAANPLMRNSAGEISAPAAPGLGIEVDIEALRPYLLDAEIKVGGRVIYKTPDLG</sequence>
<keyword evidence="3" id="KW-1185">Reference proteome</keyword>
<dbReference type="InterPro" id="IPR036849">
    <property type="entry name" value="Enolase-like_C_sf"/>
</dbReference>
<dbReference type="RefSeq" id="WP_093975644.1">
    <property type="nucleotide sequence ID" value="NZ_FXXQ01000017.1"/>
</dbReference>
<dbReference type="Pfam" id="PF02746">
    <property type="entry name" value="MR_MLE_N"/>
    <property type="match status" value="1"/>
</dbReference>
<dbReference type="InterPro" id="IPR034593">
    <property type="entry name" value="DgoD-like"/>
</dbReference>
<evidence type="ECO:0000259" key="1">
    <source>
        <dbReference type="SMART" id="SM00922"/>
    </source>
</evidence>
<protein>
    <submittedName>
        <fullName evidence="2">L-rhamnonate dehydratase</fullName>
        <ecNumber evidence="2">4.2.1.90</ecNumber>
    </submittedName>
</protein>
<name>A0A238J668_9RHOB</name>
<dbReference type="SMART" id="SM00922">
    <property type="entry name" value="MR_MLE"/>
    <property type="match status" value="1"/>
</dbReference>
<dbReference type="CDD" id="cd03316">
    <property type="entry name" value="MR_like"/>
    <property type="match status" value="1"/>
</dbReference>
<dbReference type="AlphaFoldDB" id="A0A238J668"/>
<dbReference type="InterPro" id="IPR029017">
    <property type="entry name" value="Enolase-like_N"/>
</dbReference>
<keyword evidence="2" id="KW-0456">Lyase</keyword>
<reference evidence="2 3" key="1">
    <citation type="submission" date="2017-05" db="EMBL/GenBank/DDBJ databases">
        <authorList>
            <person name="Song R."/>
            <person name="Chenine A.L."/>
            <person name="Ruprecht R.M."/>
        </authorList>
    </citation>
    <scope>NUCLEOTIDE SEQUENCE [LARGE SCALE GENOMIC DNA]</scope>
    <source>
        <strain evidence="2 3">CECT 8489</strain>
    </source>
</reference>
<dbReference type="Pfam" id="PF13378">
    <property type="entry name" value="MR_MLE_C"/>
    <property type="match status" value="1"/>
</dbReference>
<organism evidence="2 3">
    <name type="scientific">Boseongicola aestuarii</name>
    <dbReference type="NCBI Taxonomy" id="1470561"/>
    <lineage>
        <taxon>Bacteria</taxon>
        <taxon>Pseudomonadati</taxon>
        <taxon>Pseudomonadota</taxon>
        <taxon>Alphaproteobacteria</taxon>
        <taxon>Rhodobacterales</taxon>
        <taxon>Paracoccaceae</taxon>
        <taxon>Boseongicola</taxon>
    </lineage>
</organism>
<proteinExistence type="predicted"/>
<evidence type="ECO:0000313" key="2">
    <source>
        <dbReference type="EMBL" id="SMX25450.1"/>
    </source>
</evidence>
<dbReference type="EC" id="4.2.1.90" evidence="2"/>
<evidence type="ECO:0000313" key="3">
    <source>
        <dbReference type="Proteomes" id="UP000201838"/>
    </source>
</evidence>
<dbReference type="SFLD" id="SFLDG00179">
    <property type="entry name" value="mandelate_racemase"/>
    <property type="match status" value="1"/>
</dbReference>
<dbReference type="Gene3D" id="3.20.20.120">
    <property type="entry name" value="Enolase-like C-terminal domain"/>
    <property type="match status" value="1"/>
</dbReference>
<dbReference type="OrthoDB" id="9802699at2"/>
<dbReference type="Proteomes" id="UP000201838">
    <property type="component" value="Unassembled WGS sequence"/>
</dbReference>
<dbReference type="SFLD" id="SFLDS00001">
    <property type="entry name" value="Enolase"/>
    <property type="match status" value="1"/>
</dbReference>
<dbReference type="Gene3D" id="3.30.390.10">
    <property type="entry name" value="Enolase-like, N-terminal domain"/>
    <property type="match status" value="1"/>
</dbReference>
<dbReference type="GO" id="GO:0050032">
    <property type="term" value="F:L-rhamnonate dehydratase activity"/>
    <property type="evidence" value="ECO:0007669"/>
    <property type="project" value="UniProtKB-EC"/>
</dbReference>
<dbReference type="InterPro" id="IPR013341">
    <property type="entry name" value="Mandelate_racemase_N_dom"/>
</dbReference>
<dbReference type="PANTHER" id="PTHR48080">
    <property type="entry name" value="D-GALACTONATE DEHYDRATASE-RELATED"/>
    <property type="match status" value="1"/>
</dbReference>
<dbReference type="SUPFAM" id="SSF54826">
    <property type="entry name" value="Enolase N-terminal domain-like"/>
    <property type="match status" value="1"/>
</dbReference>